<reference evidence="1" key="1">
    <citation type="submission" date="2022-07" db="EMBL/GenBank/DDBJ databases">
        <title>Phylogenomic reconstructions and comparative analyses of Kickxellomycotina fungi.</title>
        <authorList>
            <person name="Reynolds N.K."/>
            <person name="Stajich J.E."/>
            <person name="Barry K."/>
            <person name="Grigoriev I.V."/>
            <person name="Crous P."/>
            <person name="Smith M.E."/>
        </authorList>
    </citation>
    <scope>NUCLEOTIDE SEQUENCE</scope>
    <source>
        <strain evidence="1">Benny 63K</strain>
    </source>
</reference>
<organism evidence="1 2">
    <name type="scientific">Kickxella alabastrina</name>
    <dbReference type="NCBI Taxonomy" id="61397"/>
    <lineage>
        <taxon>Eukaryota</taxon>
        <taxon>Fungi</taxon>
        <taxon>Fungi incertae sedis</taxon>
        <taxon>Zoopagomycota</taxon>
        <taxon>Kickxellomycotina</taxon>
        <taxon>Kickxellomycetes</taxon>
        <taxon>Kickxellales</taxon>
        <taxon>Kickxellaceae</taxon>
        <taxon>Kickxella</taxon>
    </lineage>
</organism>
<evidence type="ECO:0000313" key="2">
    <source>
        <dbReference type="Proteomes" id="UP001150581"/>
    </source>
</evidence>
<evidence type="ECO:0000313" key="1">
    <source>
        <dbReference type="EMBL" id="KAJ1887633.1"/>
    </source>
</evidence>
<keyword evidence="2" id="KW-1185">Reference proteome</keyword>
<proteinExistence type="predicted"/>
<comment type="caution">
    <text evidence="1">The sequence shown here is derived from an EMBL/GenBank/DDBJ whole genome shotgun (WGS) entry which is preliminary data.</text>
</comment>
<dbReference type="Proteomes" id="UP001150581">
    <property type="component" value="Unassembled WGS sequence"/>
</dbReference>
<gene>
    <name evidence="1" type="primary">ALG2_2</name>
    <name evidence="1" type="ORF">LPJ66_009013</name>
</gene>
<sequence length="470" mass="51353">MRQLTIGFVHPNLGIGGAERLVVDAALSLQNLGHKVTIHTLHHDVSHCFAETRDGTLQVHTGGNQWFLPRSIFGHMHILCTILRSLALANQVAGDREQYDVLFVDQLSAPIPLLRFAQARIFFYCHFPDYLQAPHVGFWRRMYRLPFDLLEEFTTREADEIVVNSRFTQEVFQRAFPRIAQAPRVLQPALNLAAYDQAVDEQDAGLWGLRTQRPLVASINRFERKKNVALAIDALALLHEGRHKAACLVVAGGWDADVAENAEHLAELVAHAQAKGLRTRTLAPQGSSARARARLPPDSESAPLVLPAAVGDELSSVDVVFLPSFSANQRAHLLGLARCLVYTPSNEHLGIVPLEAMYMRVPVVAANSGGPRETVVHAKTGFLCEPTPEAFAAAVAAVLGMDGARRREMGEAGRARVAKTCALEAFGERLEQLMYAMLEREPHAPVVLGVLMTAFIVGAVAVVLVGAALL</sequence>
<name>A0ACC1I6Z0_9FUNG</name>
<protein>
    <submittedName>
        <fullName evidence="1">Alpha-1,3-mannosyltransferase-like protein</fullName>
    </submittedName>
</protein>
<dbReference type="EMBL" id="JANBPG010001947">
    <property type="protein sequence ID" value="KAJ1887633.1"/>
    <property type="molecule type" value="Genomic_DNA"/>
</dbReference>
<accession>A0ACC1I6Z0</accession>